<evidence type="ECO:0000313" key="1">
    <source>
        <dbReference type="EMBL" id="CEM03473.1"/>
    </source>
</evidence>
<dbReference type="Proteomes" id="UP000041254">
    <property type="component" value="Unassembled WGS sequence"/>
</dbReference>
<dbReference type="VEuPathDB" id="CryptoDB:Vbra_1546"/>
<organism evidence="1 2">
    <name type="scientific">Vitrella brassicaformis (strain CCMP3155)</name>
    <dbReference type="NCBI Taxonomy" id="1169540"/>
    <lineage>
        <taxon>Eukaryota</taxon>
        <taxon>Sar</taxon>
        <taxon>Alveolata</taxon>
        <taxon>Colpodellida</taxon>
        <taxon>Vitrellaceae</taxon>
        <taxon>Vitrella</taxon>
    </lineage>
</organism>
<evidence type="ECO:0000313" key="2">
    <source>
        <dbReference type="Proteomes" id="UP000041254"/>
    </source>
</evidence>
<protein>
    <submittedName>
        <fullName evidence="1">Uncharacterized protein</fullName>
    </submittedName>
</protein>
<dbReference type="AlphaFoldDB" id="A0A0G4EXE7"/>
<gene>
    <name evidence="1" type="ORF">Vbra_1546</name>
</gene>
<accession>A0A0G4EXE7</accession>
<dbReference type="EMBL" id="CDMY01000342">
    <property type="protein sequence ID" value="CEM03473.1"/>
    <property type="molecule type" value="Genomic_DNA"/>
</dbReference>
<proteinExistence type="predicted"/>
<sequence>MTLDGHLYRYGGQIMGASQRLFLVELDQPTHLDVTYHNSKSKQHTGVFVYRGCETGMAREPSVWRGEIWHDQTRGINTLPIYIPEAGFYAVL</sequence>
<name>A0A0G4EXE7_VITBC</name>
<keyword evidence="2" id="KW-1185">Reference proteome</keyword>
<reference evidence="1 2" key="1">
    <citation type="submission" date="2014-11" db="EMBL/GenBank/DDBJ databases">
        <authorList>
            <person name="Zhu J."/>
            <person name="Qi W."/>
            <person name="Song R."/>
        </authorList>
    </citation>
    <scope>NUCLEOTIDE SEQUENCE [LARGE SCALE GENOMIC DNA]</scope>
</reference>
<dbReference type="InParanoid" id="A0A0G4EXE7"/>